<dbReference type="InterPro" id="IPR058913">
    <property type="entry name" value="Integrase_dom_put"/>
</dbReference>
<name>A0A060S193_PYCCI</name>
<evidence type="ECO:0000259" key="2">
    <source>
        <dbReference type="Pfam" id="PF24764"/>
    </source>
</evidence>
<dbReference type="Pfam" id="PF24764">
    <property type="entry name" value="rva_4"/>
    <property type="match status" value="1"/>
</dbReference>
<proteinExistence type="predicted"/>
<dbReference type="Proteomes" id="UP000029665">
    <property type="component" value="Unassembled WGS sequence"/>
</dbReference>
<feature type="compositionally biased region" description="Polar residues" evidence="1">
    <location>
        <begin position="435"/>
        <end position="451"/>
    </location>
</feature>
<dbReference type="STRING" id="5643.A0A060S193"/>
<feature type="region of interest" description="Disordered" evidence="1">
    <location>
        <begin position="382"/>
        <end position="462"/>
    </location>
</feature>
<feature type="compositionally biased region" description="Low complexity" evidence="1">
    <location>
        <begin position="401"/>
        <end position="410"/>
    </location>
</feature>
<dbReference type="HOGENOM" id="CLU_342289_0_0_1"/>
<dbReference type="AlphaFoldDB" id="A0A060S193"/>
<protein>
    <recommendedName>
        <fullName evidence="2">Integrase core domain-containing protein</fullName>
    </recommendedName>
</protein>
<reference evidence="3" key="1">
    <citation type="submission" date="2014-01" db="EMBL/GenBank/DDBJ databases">
        <title>The genome of the white-rot fungus Pycnoporus cinnabarinus: a basidiomycete model with a versatile arsenal for lignocellulosic biomass breakdown.</title>
        <authorList>
            <person name="Levasseur A."/>
            <person name="Lomascolo A."/>
            <person name="Ruiz-Duenas F.J."/>
            <person name="Uzan E."/>
            <person name="Piumi F."/>
            <person name="Kues U."/>
            <person name="Ram A.F.J."/>
            <person name="Murat C."/>
            <person name="Haon M."/>
            <person name="Benoit I."/>
            <person name="Arfi Y."/>
            <person name="Chevret D."/>
            <person name="Drula E."/>
            <person name="Kwon M.J."/>
            <person name="Gouret P."/>
            <person name="Lesage-Meessen L."/>
            <person name="Lombard V."/>
            <person name="Mariette J."/>
            <person name="Noirot C."/>
            <person name="Park J."/>
            <person name="Patyshakuliyeva A."/>
            <person name="Wieneger R.A.B."/>
            <person name="Wosten H.A.B."/>
            <person name="Martin F."/>
            <person name="Coutinho P.M."/>
            <person name="de Vries R."/>
            <person name="Martinez A.T."/>
            <person name="Klopp C."/>
            <person name="Pontarotti P."/>
            <person name="Henrissat B."/>
            <person name="Record E."/>
        </authorList>
    </citation>
    <scope>NUCLEOTIDE SEQUENCE [LARGE SCALE GENOMIC DNA]</scope>
    <source>
        <strain evidence="3">BRFM137</strain>
    </source>
</reference>
<evidence type="ECO:0000313" key="4">
    <source>
        <dbReference type="Proteomes" id="UP000029665"/>
    </source>
</evidence>
<dbReference type="OrthoDB" id="3353107at2759"/>
<sequence>MGNEERKSMLCNTAIVHIRIWYGQYINPEVQHDPPDAAPLIVAQPFLAFALDVRGPTRVGKLLQVSSRTVRRRALELGLVEPGPPVFSTVSNATGTSVQVHTTLTNPVSTLTDDKLDCTIANILSIFPNFGRRMIVGHLRAHGHYVPKQRVAAAYVRVRGAPAIFGRCIIIRKKYQVAGPILWSIMMDSMVSSAGKNIRVTEWMETNRGLNRGSYIWGRSVHDTHIERLWYDVTQGFGAKWKSFLLKLEHSHGLDAERPAHIWLVHHLFLNALNADAQEWASTWNAHRLHITGEQAASPRELFMFGMVCHGPRGIEHIANPADDVVEENDVASYGIDWDVNDDPILMAHHQSHNDPVQEVEQGFGGNLGPAELAELVDSMPRRPAGENETPPAILGPADNGLSARSLGAARRAHRRADHSAEQPAQPQPKPGESSEASSLQVVGSVASNSGPADESDSGLSSLTDDSVAITGLAASDTNNLLGSQHLDYVQPLIPDSPGRANTPNPSIEALEDAYVDYEGGHRMQNIDVLGTQAAASQNPADSDAAAASLPASAASAMHMANPAHAHLPFYMPQTNLACQHHLHVQTMAHLPSGPRGSAPSAAVQPPMSMAVDTERSTPELDTDLPSATELDAGLYMISEAVCGYLDETYSAEAALLAQLYSTPPPYGSAYSEVVQIRLICKIFDHLQITTGSRGNRKSTQVHLAGDGSEALTISTLDVIRWARINTLKSYANARKCVTRIHALQHWLKHANSDALDADETRVLDMLTYMCRPDRLPSMQEVNSTPNADPTLAFAVMQAGRPLETVLLGIITKKGIQKAQLPNYTALL</sequence>
<accession>A0A060S193</accession>
<dbReference type="PANTHER" id="PTHR46791">
    <property type="entry name" value="EXPRESSED PROTEIN"/>
    <property type="match status" value="1"/>
</dbReference>
<evidence type="ECO:0000313" key="3">
    <source>
        <dbReference type="EMBL" id="CDO68132.1"/>
    </source>
</evidence>
<comment type="caution">
    <text evidence="3">The sequence shown here is derived from an EMBL/GenBank/DDBJ whole genome shotgun (WGS) entry which is preliminary data.</text>
</comment>
<keyword evidence="4" id="KW-1185">Reference proteome</keyword>
<feature type="domain" description="Integrase core" evidence="2">
    <location>
        <begin position="193"/>
        <end position="308"/>
    </location>
</feature>
<dbReference type="EMBL" id="CCBP010000005">
    <property type="protein sequence ID" value="CDO68132.1"/>
    <property type="molecule type" value="Genomic_DNA"/>
</dbReference>
<evidence type="ECO:0000256" key="1">
    <source>
        <dbReference type="SAM" id="MobiDB-lite"/>
    </source>
</evidence>
<organism evidence="3 4">
    <name type="scientific">Pycnoporus cinnabarinus</name>
    <name type="common">Cinnabar-red polypore</name>
    <name type="synonym">Trametes cinnabarina</name>
    <dbReference type="NCBI Taxonomy" id="5643"/>
    <lineage>
        <taxon>Eukaryota</taxon>
        <taxon>Fungi</taxon>
        <taxon>Dikarya</taxon>
        <taxon>Basidiomycota</taxon>
        <taxon>Agaricomycotina</taxon>
        <taxon>Agaricomycetes</taxon>
        <taxon>Polyporales</taxon>
        <taxon>Polyporaceae</taxon>
        <taxon>Trametes</taxon>
    </lineage>
</organism>
<gene>
    <name evidence="3" type="ORF">BN946_scf185003.g4</name>
</gene>